<keyword evidence="1" id="KW-1133">Transmembrane helix</keyword>
<dbReference type="GeneID" id="78296402"/>
<protein>
    <submittedName>
        <fullName evidence="2">Uncharacterized protein</fullName>
    </submittedName>
</protein>
<gene>
    <name evidence="2" type="ORF">C8D82_12722</name>
</gene>
<dbReference type="InterPro" id="IPR025060">
    <property type="entry name" value="DUF3999"/>
</dbReference>
<keyword evidence="3" id="KW-1185">Reference proteome</keyword>
<feature type="transmembrane region" description="Helical" evidence="1">
    <location>
        <begin position="410"/>
        <end position="431"/>
    </location>
</feature>
<evidence type="ECO:0000313" key="3">
    <source>
        <dbReference type="Proteomes" id="UP000245959"/>
    </source>
</evidence>
<organism evidence="2 3">
    <name type="scientific">Victivallis vadensis</name>
    <dbReference type="NCBI Taxonomy" id="172901"/>
    <lineage>
        <taxon>Bacteria</taxon>
        <taxon>Pseudomonadati</taxon>
        <taxon>Lentisphaerota</taxon>
        <taxon>Lentisphaeria</taxon>
        <taxon>Victivallales</taxon>
        <taxon>Victivallaceae</taxon>
        <taxon>Victivallis</taxon>
    </lineage>
</organism>
<dbReference type="AlphaFoldDB" id="A0A2U1APA4"/>
<reference evidence="2 3" key="1">
    <citation type="submission" date="2018-04" db="EMBL/GenBank/DDBJ databases">
        <title>Genomic Encyclopedia of Type Strains, Phase IV (KMG-IV): sequencing the most valuable type-strain genomes for metagenomic binning, comparative biology and taxonomic classification.</title>
        <authorList>
            <person name="Goeker M."/>
        </authorList>
    </citation>
    <scope>NUCLEOTIDE SEQUENCE [LARGE SCALE GENOMIC DNA]</scope>
    <source>
        <strain evidence="2 3">DSM 14823</strain>
    </source>
</reference>
<keyword evidence="1" id="KW-0812">Transmembrane</keyword>
<dbReference type="EMBL" id="QEKH01000027">
    <property type="protein sequence ID" value="PVY38260.1"/>
    <property type="molecule type" value="Genomic_DNA"/>
</dbReference>
<sequence>MSKLKLWLFTALAGIGLILSAAEQDRYELRFQKSVAPAGGAGEVGRLRFDSELYDAVGDLKAELRFYDGQGREVPFRVRKAVTEPERRNTFDEVPSRIIALDQQGNTGIFTVENPSGAAIGMLRVDTADRDFDKTLTVEAGDDGKNWRRVAGPQPFYDYSSRGPLRNVRIGFPAVKARYFRVLIGSYVENEPLPSSRVITGSGEPRTERIWMERRLKVDAVALLKPVEGTVRAGREKLFAYALEPQGKRREENGWTVLTFRSSREPLAELEIRSSTPDYVREAVVFGSTDGRKFVRLAAAPLFRLRFDPAQPDSAPVKLAETRYPFYRVEIRNDDNRPLEDITVQARGPGYFAEFLTRDRPAELRYGGDVPVPKYDLPAVLDRMQNPAVQEWKAGPGKANPEFRAGRINLYRWLPGAALVILGTVLCWALWRGIKTIEQP</sequence>
<dbReference type="RefSeq" id="WP_116885117.1">
    <property type="nucleotide sequence ID" value="NZ_CABMMC010000090.1"/>
</dbReference>
<proteinExistence type="predicted"/>
<evidence type="ECO:0000256" key="1">
    <source>
        <dbReference type="SAM" id="Phobius"/>
    </source>
</evidence>
<dbReference type="OrthoDB" id="994644at2"/>
<evidence type="ECO:0000313" key="2">
    <source>
        <dbReference type="EMBL" id="PVY38260.1"/>
    </source>
</evidence>
<accession>A0A2U1APA4</accession>
<dbReference type="Pfam" id="PF13163">
    <property type="entry name" value="DUF3999"/>
    <property type="match status" value="1"/>
</dbReference>
<dbReference type="Proteomes" id="UP000245959">
    <property type="component" value="Unassembled WGS sequence"/>
</dbReference>
<name>A0A2U1APA4_9BACT</name>
<keyword evidence="1" id="KW-0472">Membrane</keyword>
<comment type="caution">
    <text evidence="2">The sequence shown here is derived from an EMBL/GenBank/DDBJ whole genome shotgun (WGS) entry which is preliminary data.</text>
</comment>